<name>A0ABR9ZXV3_9FIRM</name>
<dbReference type="Gene3D" id="2.60.320.10">
    <property type="entry name" value="N-utilization substance G protein NusG, insert domain"/>
    <property type="match status" value="1"/>
</dbReference>
<dbReference type="EMBL" id="JADKNH010000011">
    <property type="protein sequence ID" value="MBF4694786.1"/>
    <property type="molecule type" value="Genomic_DNA"/>
</dbReference>
<dbReference type="Proteomes" id="UP000614200">
    <property type="component" value="Unassembled WGS sequence"/>
</dbReference>
<proteinExistence type="predicted"/>
<reference evidence="2 3" key="1">
    <citation type="submission" date="2020-11" db="EMBL/GenBank/DDBJ databases">
        <title>Fusibacter basophilias sp. nov.</title>
        <authorList>
            <person name="Qiu D."/>
        </authorList>
    </citation>
    <scope>NUCLEOTIDE SEQUENCE [LARGE SCALE GENOMIC DNA]</scope>
    <source>
        <strain evidence="2 3">Q10-2</strain>
    </source>
</reference>
<gene>
    <name evidence="2" type="ORF">ISU02_16920</name>
</gene>
<keyword evidence="1" id="KW-0472">Membrane</keyword>
<keyword evidence="1" id="KW-0812">Transmembrane</keyword>
<evidence type="ECO:0000313" key="3">
    <source>
        <dbReference type="Proteomes" id="UP000614200"/>
    </source>
</evidence>
<keyword evidence="3" id="KW-1185">Reference proteome</keyword>
<dbReference type="SUPFAM" id="SSF82004">
    <property type="entry name" value="N-utilization substance G protein NusG, insert domain"/>
    <property type="match status" value="1"/>
</dbReference>
<dbReference type="RefSeq" id="WP_194703030.1">
    <property type="nucleotide sequence ID" value="NZ_JADKNH010000011.1"/>
</dbReference>
<dbReference type="Pfam" id="PF07009">
    <property type="entry name" value="NusG_II"/>
    <property type="match status" value="1"/>
</dbReference>
<evidence type="ECO:0000256" key="1">
    <source>
        <dbReference type="SAM" id="Phobius"/>
    </source>
</evidence>
<keyword evidence="1" id="KW-1133">Transmembrane helix</keyword>
<accession>A0ABR9ZXV3</accession>
<comment type="caution">
    <text evidence="2">The sequence shown here is derived from an EMBL/GenBank/DDBJ whole genome shotgun (WGS) entry which is preliminary data.</text>
</comment>
<organism evidence="2 3">
    <name type="scientific">Fusibacter ferrireducens</name>
    <dbReference type="NCBI Taxonomy" id="2785058"/>
    <lineage>
        <taxon>Bacteria</taxon>
        <taxon>Bacillati</taxon>
        <taxon>Bacillota</taxon>
        <taxon>Clostridia</taxon>
        <taxon>Eubacteriales</taxon>
        <taxon>Eubacteriales Family XII. Incertae Sedis</taxon>
        <taxon>Fusibacter</taxon>
    </lineage>
</organism>
<feature type="transmembrane region" description="Helical" evidence="1">
    <location>
        <begin position="6"/>
        <end position="26"/>
    </location>
</feature>
<sequence>MKKNDMILILVVLIVGIISYGIVNAIKHNDESNLKVIIKHKGVVVKEYAFTHETQKTYVLDSEDEVNVVQIKNGEVSVTEANCHDLICVKTGAISKPGEIIVCLPHKFTVEIVSNEMLNELDDIVE</sequence>
<evidence type="ECO:0000313" key="2">
    <source>
        <dbReference type="EMBL" id="MBF4694786.1"/>
    </source>
</evidence>
<dbReference type="InterPro" id="IPR038690">
    <property type="entry name" value="NusG_2_sf"/>
</dbReference>
<protein>
    <submittedName>
        <fullName evidence="2">NusG domain II-containing protein</fullName>
    </submittedName>
</protein>